<dbReference type="GO" id="GO:0016787">
    <property type="term" value="F:hydrolase activity"/>
    <property type="evidence" value="ECO:0007669"/>
    <property type="project" value="UniProtKB-KW"/>
</dbReference>
<dbReference type="Gene3D" id="3.40.50.300">
    <property type="entry name" value="P-loop containing nucleotide triphosphate hydrolases"/>
    <property type="match status" value="1"/>
</dbReference>
<dbReference type="GO" id="GO:0003677">
    <property type="term" value="F:DNA binding"/>
    <property type="evidence" value="ECO:0007669"/>
    <property type="project" value="InterPro"/>
</dbReference>
<evidence type="ECO:0000256" key="2">
    <source>
        <dbReference type="ARBA" id="ARBA00022801"/>
    </source>
</evidence>
<keyword evidence="4" id="KW-0067">ATP-binding</keyword>
<protein>
    <submittedName>
        <fullName evidence="6">Putative helicase</fullName>
    </submittedName>
</protein>
<dbReference type="InterPro" id="IPR014017">
    <property type="entry name" value="DNA_helicase_UvrD-like_C"/>
</dbReference>
<reference evidence="6" key="1">
    <citation type="submission" date="2020-03" db="EMBL/GenBank/DDBJ databases">
        <title>The deep terrestrial virosphere.</title>
        <authorList>
            <person name="Holmfeldt K."/>
            <person name="Nilsson E."/>
            <person name="Simone D."/>
            <person name="Lopez-Fernandez M."/>
            <person name="Wu X."/>
            <person name="de Brujin I."/>
            <person name="Lundin D."/>
            <person name="Andersson A."/>
            <person name="Bertilsson S."/>
            <person name="Dopson M."/>
        </authorList>
    </citation>
    <scope>NUCLEOTIDE SEQUENCE</scope>
    <source>
        <strain evidence="6">MM415B01437</strain>
    </source>
</reference>
<name>A0A6M3IMP1_9ZZZZ</name>
<dbReference type="GO" id="GO:0005524">
    <property type="term" value="F:ATP binding"/>
    <property type="evidence" value="ECO:0007669"/>
    <property type="project" value="UniProtKB-KW"/>
</dbReference>
<dbReference type="InterPro" id="IPR027417">
    <property type="entry name" value="P-loop_NTPase"/>
</dbReference>
<gene>
    <name evidence="6" type="ORF">MM415B01437_0007</name>
</gene>
<proteinExistence type="predicted"/>
<evidence type="ECO:0000256" key="4">
    <source>
        <dbReference type="ARBA" id="ARBA00022840"/>
    </source>
</evidence>
<dbReference type="GO" id="GO:0000725">
    <property type="term" value="P:recombinational repair"/>
    <property type="evidence" value="ECO:0007669"/>
    <property type="project" value="TreeGrafter"/>
</dbReference>
<sequence>MWETEPFEIQVSELENFPWIEDAAPILSFIRVWKQDNPRGTIQDYLDWLAVFDLQDEIREDDTRLKLISCHGAKGLQWKTVILIGCNEGIIPSKQSIESGEDIQICNERNLMYVACTRAEDHLILAVRPEEKTDDKGKVYKNPVSRFIGEMK</sequence>
<dbReference type="PANTHER" id="PTHR11070:SF2">
    <property type="entry name" value="ATP-DEPENDENT DNA HELICASE SRS2"/>
    <property type="match status" value="1"/>
</dbReference>
<keyword evidence="1" id="KW-0547">Nucleotide-binding</keyword>
<dbReference type="Gene3D" id="1.10.486.10">
    <property type="entry name" value="PCRA, domain 4"/>
    <property type="match status" value="1"/>
</dbReference>
<accession>A0A6M3IMP1</accession>
<organism evidence="6">
    <name type="scientific">viral metagenome</name>
    <dbReference type="NCBI Taxonomy" id="1070528"/>
    <lineage>
        <taxon>unclassified sequences</taxon>
        <taxon>metagenomes</taxon>
        <taxon>organismal metagenomes</taxon>
    </lineage>
</organism>
<dbReference type="PANTHER" id="PTHR11070">
    <property type="entry name" value="UVRD / RECB / PCRA DNA HELICASE FAMILY MEMBER"/>
    <property type="match status" value="1"/>
</dbReference>
<dbReference type="SUPFAM" id="SSF52540">
    <property type="entry name" value="P-loop containing nucleoside triphosphate hydrolases"/>
    <property type="match status" value="1"/>
</dbReference>
<dbReference type="AlphaFoldDB" id="A0A6M3IMP1"/>
<evidence type="ECO:0000256" key="1">
    <source>
        <dbReference type="ARBA" id="ARBA00022741"/>
    </source>
</evidence>
<dbReference type="InterPro" id="IPR000212">
    <property type="entry name" value="DNA_helicase_UvrD/REP"/>
</dbReference>
<evidence type="ECO:0000256" key="3">
    <source>
        <dbReference type="ARBA" id="ARBA00022806"/>
    </source>
</evidence>
<dbReference type="GO" id="GO:0043138">
    <property type="term" value="F:3'-5' DNA helicase activity"/>
    <property type="evidence" value="ECO:0007669"/>
    <property type="project" value="TreeGrafter"/>
</dbReference>
<feature type="domain" description="UvrD-like helicase C-terminal" evidence="5">
    <location>
        <begin position="37"/>
        <end position="126"/>
    </location>
</feature>
<dbReference type="EMBL" id="MT141329">
    <property type="protein sequence ID" value="QJA58555.1"/>
    <property type="molecule type" value="Genomic_DNA"/>
</dbReference>
<evidence type="ECO:0000259" key="5">
    <source>
        <dbReference type="Pfam" id="PF13361"/>
    </source>
</evidence>
<dbReference type="Pfam" id="PF13361">
    <property type="entry name" value="UvrD_C"/>
    <property type="match status" value="1"/>
</dbReference>
<evidence type="ECO:0000313" key="6">
    <source>
        <dbReference type="EMBL" id="QJA58555.1"/>
    </source>
</evidence>
<keyword evidence="2" id="KW-0378">Hydrolase</keyword>
<keyword evidence="3 6" id="KW-0347">Helicase</keyword>